<feature type="compositionally biased region" description="Acidic residues" evidence="5">
    <location>
        <begin position="119"/>
        <end position="140"/>
    </location>
</feature>
<feature type="region of interest" description="Disordered" evidence="5">
    <location>
        <begin position="902"/>
        <end position="921"/>
    </location>
</feature>
<dbReference type="SUPFAM" id="SSF56399">
    <property type="entry name" value="ADP-ribosylation"/>
    <property type="match status" value="1"/>
</dbReference>
<feature type="domain" description="UBC core" evidence="6">
    <location>
        <begin position="1016"/>
        <end position="1185"/>
    </location>
</feature>
<keyword evidence="1" id="KW-0328">Glycosyltransferase</keyword>
<keyword evidence="3" id="KW-0548">Nucleotidyltransferase</keyword>
<gene>
    <name evidence="7" type="ORF">EKO04_001518</name>
</gene>
<proteinExistence type="predicted"/>
<dbReference type="SUPFAM" id="SSF54495">
    <property type="entry name" value="UBC-like"/>
    <property type="match status" value="1"/>
</dbReference>
<evidence type="ECO:0000259" key="6">
    <source>
        <dbReference type="PROSITE" id="PS50127"/>
    </source>
</evidence>
<dbReference type="Pfam" id="PF00644">
    <property type="entry name" value="PARP"/>
    <property type="match status" value="1"/>
</dbReference>
<dbReference type="InterPro" id="IPR051838">
    <property type="entry name" value="ARTD_PARP"/>
</dbReference>
<sequence>MPRKQFVADLAAAVEGASIAGISDVQPGADDGEFTFMCVADGHNLNVSVLIPELSDYPSSHMCMIFGPDNASARVASTLADISATGKTVQQILELISRKLESTDKDGDQQMLNSQQLEALDDGSEDDDDYEEDYFPGDEDMLPKPFAHGHHTTTSGASTDPSTDFRQRIRRDLWAAKSSGFKVGHLGGLMDGLGCYVSLSVRIAKLGISEEAMQAWQVEPTEYLIAVFYYPAGYKSIDDLRSYDASQAQHNFGVRIGISKSYKPSLQEAVQAFTVLSKEDEKRRGETQQTDSQQQTVVQPGFRPSFISRPLNELLAQRFHMLLKYRYAGMPWNGAELFYNENILRPMNKLSEGSEDKYFAPEEVSTAYLPLVIADHIQQSTGQEHSLPVVGMQFVLRHFVRCTEFCLICFNKMADDLQAIKPYVCDNPLCLYQYMSLGFGPSIEHEVLSQPKVVDLLVSFCYSSARHCRLQDFPAGLALMVPPASSYEQDYPLSSYHRVNAIQPQSNKESSRKSSGHASAPFTMKMNLENKEMLFEDKNKPCPVRGNEWITMRFDDDPSKALHCRVVDVSYYPSVKISEPFEPAIPDAVPGTHHGHGYQQPALQNLTPKPAPKTPHSTNEFRSARFQIYNQNFDDLSEQHKRQVICALLDLLPPIKELKQFLVRKPQSSLSAWTDRLPPAVLGVLRWIIASNRACILQVEPEDDADTGRKAEDRLYGMSRWTQFRFAMGAPDKERRFVQSVRDVTQRLHLKFPTLFAWHGSLLHNWHSIIREGLHFNETVNGRAFGHGVYHSLEINTSLGYSGYGGVGIAWPNSELKIQQSLALNEIVNAPQEFVSRSPHLVVSQLDWIQTRYLFVSSAGGPTSAPDKGSLPLEILEQDPAVTPMGGDGRIVIPVRAIAGSRRPKSLSTTQNKRQKAGGTSKYDAIEIEDDDTASIATLDEDLAIFEDDPLGNGQFVDPLPTPNSAKDGKGVPKMSGFFNKPSGLKPSEPLTDYVPGTLDYSTLPVLQQPSWASSTATKCLMRDFKALIKTQNEQPLHELGWHIDEDKIENMYQWIVELHSFDPSSPLAQDMKKRGVKSVVLELRFGKDYPMVPPFVRVIRPRFLSFAAGGGGHVTAGGAMCMELLTNDGWSAVSSIESVLVQVRMAITSLEPKPARLEGGGRNDYGVGEAVEAYIRACTMHGWTVPTGFKETAYGGADSSSHFG</sequence>
<evidence type="ECO:0000256" key="2">
    <source>
        <dbReference type="ARBA" id="ARBA00022679"/>
    </source>
</evidence>
<protein>
    <recommendedName>
        <fullName evidence="6">UBC core domain-containing protein</fullName>
    </recommendedName>
</protein>
<dbReference type="GO" id="GO:0016779">
    <property type="term" value="F:nucleotidyltransferase activity"/>
    <property type="evidence" value="ECO:0007669"/>
    <property type="project" value="UniProtKB-KW"/>
</dbReference>
<dbReference type="AlphaFoldDB" id="A0A8H7JC29"/>
<organism evidence="7 8">
    <name type="scientific">Ascochyta lentis</name>
    <dbReference type="NCBI Taxonomy" id="205686"/>
    <lineage>
        <taxon>Eukaryota</taxon>
        <taxon>Fungi</taxon>
        <taxon>Dikarya</taxon>
        <taxon>Ascomycota</taxon>
        <taxon>Pezizomycotina</taxon>
        <taxon>Dothideomycetes</taxon>
        <taxon>Pleosporomycetidae</taxon>
        <taxon>Pleosporales</taxon>
        <taxon>Pleosporineae</taxon>
        <taxon>Didymellaceae</taxon>
        <taxon>Ascochyta</taxon>
    </lineage>
</organism>
<reference evidence="7" key="1">
    <citation type="submission" date="2018-12" db="EMBL/GenBank/DDBJ databases">
        <authorList>
            <person name="Syme R.A."/>
            <person name="Farfan-Caceres L."/>
            <person name="Lichtenzveig J."/>
        </authorList>
    </citation>
    <scope>NUCLEOTIDE SEQUENCE</scope>
    <source>
        <strain evidence="7">Al4</strain>
    </source>
</reference>
<keyword evidence="4" id="KW-0520">NAD</keyword>
<dbReference type="EMBL" id="RZGK01000003">
    <property type="protein sequence ID" value="KAF9699987.1"/>
    <property type="molecule type" value="Genomic_DNA"/>
</dbReference>
<evidence type="ECO:0000256" key="3">
    <source>
        <dbReference type="ARBA" id="ARBA00022695"/>
    </source>
</evidence>
<reference evidence="7" key="2">
    <citation type="submission" date="2020-09" db="EMBL/GenBank/DDBJ databases">
        <title>Reference genome assembly for Australian Ascochyta lentis isolate Al4.</title>
        <authorList>
            <person name="Lee R.C."/>
            <person name="Farfan-Caceres L.M."/>
            <person name="Debler J.W."/>
            <person name="Williams A.H."/>
            <person name="Henares B.M."/>
        </authorList>
    </citation>
    <scope>NUCLEOTIDE SEQUENCE</scope>
    <source>
        <strain evidence="7">Al4</strain>
    </source>
</reference>
<dbReference type="CDD" id="cd23802">
    <property type="entry name" value="UBCc_UBE2Q"/>
    <property type="match status" value="1"/>
</dbReference>
<comment type="caution">
    <text evidence="7">The sequence shown here is derived from an EMBL/GenBank/DDBJ whole genome shotgun (WGS) entry which is preliminary data.</text>
</comment>
<name>A0A8H7JC29_9PLEO</name>
<dbReference type="PROSITE" id="PS50127">
    <property type="entry name" value="UBC_2"/>
    <property type="match status" value="1"/>
</dbReference>
<dbReference type="OrthoDB" id="109543at2759"/>
<dbReference type="Proteomes" id="UP000651452">
    <property type="component" value="Unassembled WGS sequence"/>
</dbReference>
<dbReference type="Gene3D" id="3.10.110.10">
    <property type="entry name" value="Ubiquitin Conjugating Enzyme"/>
    <property type="match status" value="1"/>
</dbReference>
<dbReference type="InterPro" id="IPR000608">
    <property type="entry name" value="UBC"/>
</dbReference>
<accession>A0A8H7JC29</accession>
<feature type="region of interest" description="Disordered" evidence="5">
    <location>
        <begin position="117"/>
        <end position="163"/>
    </location>
</feature>
<dbReference type="PANTHER" id="PTHR21328">
    <property type="entry name" value="POLY ADP-RIBOSE POLYMERASE FAMILY, MEMBER PARP"/>
    <property type="match status" value="1"/>
</dbReference>
<evidence type="ECO:0000256" key="1">
    <source>
        <dbReference type="ARBA" id="ARBA00022676"/>
    </source>
</evidence>
<evidence type="ECO:0000256" key="5">
    <source>
        <dbReference type="SAM" id="MobiDB-lite"/>
    </source>
</evidence>
<keyword evidence="8" id="KW-1185">Reference proteome</keyword>
<evidence type="ECO:0000313" key="8">
    <source>
        <dbReference type="Proteomes" id="UP000651452"/>
    </source>
</evidence>
<evidence type="ECO:0000256" key="4">
    <source>
        <dbReference type="ARBA" id="ARBA00023027"/>
    </source>
</evidence>
<dbReference type="InterPro" id="IPR012317">
    <property type="entry name" value="Poly(ADP-ribose)pol_cat_dom"/>
</dbReference>
<feature type="region of interest" description="Disordered" evidence="5">
    <location>
        <begin position="502"/>
        <end position="522"/>
    </location>
</feature>
<dbReference type="InterPro" id="IPR016135">
    <property type="entry name" value="UBQ-conjugating_enzyme/RWD"/>
</dbReference>
<keyword evidence="2" id="KW-0808">Transferase</keyword>
<dbReference type="Gene3D" id="3.90.228.10">
    <property type="match status" value="1"/>
</dbReference>
<dbReference type="FunFam" id="3.10.110.10:FF:000107">
    <property type="entry name" value="Ubiquitin conjugating enzyme, putative"/>
    <property type="match status" value="1"/>
</dbReference>
<evidence type="ECO:0000313" key="7">
    <source>
        <dbReference type="EMBL" id="KAF9699987.1"/>
    </source>
</evidence>
<dbReference type="GO" id="GO:0003950">
    <property type="term" value="F:NAD+ poly-ADP-ribosyltransferase activity"/>
    <property type="evidence" value="ECO:0007669"/>
    <property type="project" value="InterPro"/>
</dbReference>